<organism evidence="16 17">
    <name type="scientific">Oldenlandia corymbosa var. corymbosa</name>
    <dbReference type="NCBI Taxonomy" id="529605"/>
    <lineage>
        <taxon>Eukaryota</taxon>
        <taxon>Viridiplantae</taxon>
        <taxon>Streptophyta</taxon>
        <taxon>Embryophyta</taxon>
        <taxon>Tracheophyta</taxon>
        <taxon>Spermatophyta</taxon>
        <taxon>Magnoliopsida</taxon>
        <taxon>eudicotyledons</taxon>
        <taxon>Gunneridae</taxon>
        <taxon>Pentapetalae</taxon>
        <taxon>asterids</taxon>
        <taxon>lamiids</taxon>
        <taxon>Gentianales</taxon>
        <taxon>Rubiaceae</taxon>
        <taxon>Rubioideae</taxon>
        <taxon>Spermacoceae</taxon>
        <taxon>Hedyotis-Oldenlandia complex</taxon>
        <taxon>Oldenlandia</taxon>
    </lineage>
</organism>
<evidence type="ECO:0000256" key="13">
    <source>
        <dbReference type="SAM" id="MobiDB-lite"/>
    </source>
</evidence>
<keyword evidence="8" id="KW-0677">Repeat</keyword>
<keyword evidence="11" id="KW-0862">Zinc</keyword>
<dbReference type="AlphaFoldDB" id="A0AAV1DBG8"/>
<dbReference type="InterPro" id="IPR036397">
    <property type="entry name" value="RNaseH_sf"/>
</dbReference>
<dbReference type="PANTHER" id="PTHR11685">
    <property type="entry name" value="RBR FAMILY RING FINGER AND IBR DOMAIN-CONTAINING"/>
    <property type="match status" value="1"/>
</dbReference>
<dbReference type="Gene3D" id="3.30.40.10">
    <property type="entry name" value="Zinc/RING finger domain, C3HC4 (zinc finger)"/>
    <property type="match status" value="1"/>
</dbReference>
<dbReference type="FunFam" id="3.30.40.10:FF:000230">
    <property type="entry name" value="RBR-type E3 ubiquitin transferase"/>
    <property type="match status" value="1"/>
</dbReference>
<gene>
    <name evidence="16" type="ORF">OLC1_LOCUS13942</name>
</gene>
<dbReference type="EMBL" id="OX459122">
    <property type="protein sequence ID" value="CAI9105191.1"/>
    <property type="molecule type" value="Genomic_DNA"/>
</dbReference>
<dbReference type="GO" id="GO:0061630">
    <property type="term" value="F:ubiquitin protein ligase activity"/>
    <property type="evidence" value="ECO:0007669"/>
    <property type="project" value="UniProtKB-EC"/>
</dbReference>
<evidence type="ECO:0000259" key="15">
    <source>
        <dbReference type="PROSITE" id="PS51873"/>
    </source>
</evidence>
<comment type="similarity">
    <text evidence="4">Belongs to the RBR family. Ariadne subfamily.</text>
</comment>
<evidence type="ECO:0000256" key="11">
    <source>
        <dbReference type="ARBA" id="ARBA00022833"/>
    </source>
</evidence>
<dbReference type="InterPro" id="IPR001841">
    <property type="entry name" value="Znf_RING"/>
</dbReference>
<evidence type="ECO:0000259" key="14">
    <source>
        <dbReference type="PROSITE" id="PS50089"/>
    </source>
</evidence>
<dbReference type="Proteomes" id="UP001161247">
    <property type="component" value="Chromosome 5"/>
</dbReference>
<keyword evidence="17" id="KW-1185">Reference proteome</keyword>
<evidence type="ECO:0000256" key="10">
    <source>
        <dbReference type="ARBA" id="ARBA00022786"/>
    </source>
</evidence>
<dbReference type="SMART" id="SM00647">
    <property type="entry name" value="IBR"/>
    <property type="match status" value="2"/>
</dbReference>
<name>A0AAV1DBG8_OLDCO</name>
<evidence type="ECO:0000256" key="8">
    <source>
        <dbReference type="ARBA" id="ARBA00022737"/>
    </source>
</evidence>
<dbReference type="FunFam" id="1.20.120.1750:FF:000019">
    <property type="entry name" value="RBR-type E3 ubiquitin transferase"/>
    <property type="match status" value="1"/>
</dbReference>
<dbReference type="FunFam" id="3.30.420.10:FF:000076">
    <property type="entry name" value="RBR-type E3 ubiquitin transferase"/>
    <property type="match status" value="1"/>
</dbReference>
<comment type="cofactor">
    <cofactor evidence="2">
        <name>Zn(2+)</name>
        <dbReference type="ChEBI" id="CHEBI:29105"/>
    </cofactor>
</comment>
<dbReference type="Gene3D" id="3.30.420.10">
    <property type="entry name" value="Ribonuclease H-like superfamily/Ribonuclease H"/>
    <property type="match status" value="1"/>
</dbReference>
<dbReference type="InterPro" id="IPR013083">
    <property type="entry name" value="Znf_RING/FYVE/PHD"/>
</dbReference>
<feature type="compositionally biased region" description="Low complexity" evidence="13">
    <location>
        <begin position="53"/>
        <end position="65"/>
    </location>
</feature>
<dbReference type="EC" id="2.3.2.31" evidence="5"/>
<comment type="catalytic activity">
    <reaction evidence="1">
        <text>[E2 ubiquitin-conjugating enzyme]-S-ubiquitinyl-L-cysteine + [acceptor protein]-L-lysine = [E2 ubiquitin-conjugating enzyme]-L-cysteine + [acceptor protein]-N(6)-ubiquitinyl-L-lysine.</text>
        <dbReference type="EC" id="2.3.2.31"/>
    </reaction>
</comment>
<dbReference type="Pfam" id="PF00097">
    <property type="entry name" value="zf-C3HC4"/>
    <property type="match status" value="1"/>
</dbReference>
<keyword evidence="7" id="KW-0479">Metal-binding</keyword>
<comment type="function">
    <text evidence="3">Might act as an E3 ubiquitin-protein ligase, or as part of E3 complex, which accepts ubiquitin from specific E2 ubiquitin-conjugating enzymes and then transfers it to substrates.</text>
</comment>
<evidence type="ECO:0000256" key="7">
    <source>
        <dbReference type="ARBA" id="ARBA00022723"/>
    </source>
</evidence>
<proteinExistence type="inferred from homology"/>
<accession>A0AAV1DBG8</accession>
<dbReference type="Pfam" id="PF01485">
    <property type="entry name" value="IBR"/>
    <property type="match status" value="2"/>
</dbReference>
<dbReference type="GO" id="GO:0003676">
    <property type="term" value="F:nucleic acid binding"/>
    <property type="evidence" value="ECO:0007669"/>
    <property type="project" value="InterPro"/>
</dbReference>
<feature type="region of interest" description="Disordered" evidence="13">
    <location>
        <begin position="547"/>
        <end position="574"/>
    </location>
</feature>
<evidence type="ECO:0000256" key="1">
    <source>
        <dbReference type="ARBA" id="ARBA00001798"/>
    </source>
</evidence>
<dbReference type="InterPro" id="IPR044066">
    <property type="entry name" value="TRIAD_supradom"/>
</dbReference>
<dbReference type="InterPro" id="IPR031127">
    <property type="entry name" value="E3_UB_ligase_RBR"/>
</dbReference>
<evidence type="ECO:0000256" key="12">
    <source>
        <dbReference type="PROSITE-ProRule" id="PRU00175"/>
    </source>
</evidence>
<dbReference type="Pfam" id="PF13456">
    <property type="entry name" value="RVT_3"/>
    <property type="match status" value="1"/>
</dbReference>
<evidence type="ECO:0000256" key="6">
    <source>
        <dbReference type="ARBA" id="ARBA00022679"/>
    </source>
</evidence>
<dbReference type="GO" id="GO:0004523">
    <property type="term" value="F:RNA-DNA hybrid ribonuclease activity"/>
    <property type="evidence" value="ECO:0007669"/>
    <property type="project" value="InterPro"/>
</dbReference>
<dbReference type="PROSITE" id="PS51873">
    <property type="entry name" value="TRIAD"/>
    <property type="match status" value="1"/>
</dbReference>
<dbReference type="PROSITE" id="PS50089">
    <property type="entry name" value="ZF_RING_2"/>
    <property type="match status" value="1"/>
</dbReference>
<evidence type="ECO:0000313" key="17">
    <source>
        <dbReference type="Proteomes" id="UP001161247"/>
    </source>
</evidence>
<feature type="domain" description="RING-type" evidence="14">
    <location>
        <begin position="325"/>
        <end position="369"/>
    </location>
</feature>
<dbReference type="CDD" id="cd22582">
    <property type="entry name" value="BRcat_RBR_unk"/>
    <property type="match status" value="1"/>
</dbReference>
<protein>
    <recommendedName>
        <fullName evidence="5">RBR-type E3 ubiquitin transferase</fullName>
        <ecNumber evidence="5">2.3.2.31</ecNumber>
    </recommendedName>
</protein>
<evidence type="ECO:0000256" key="9">
    <source>
        <dbReference type="ARBA" id="ARBA00022771"/>
    </source>
</evidence>
<dbReference type="GO" id="GO:0016567">
    <property type="term" value="P:protein ubiquitination"/>
    <property type="evidence" value="ECO:0007669"/>
    <property type="project" value="InterPro"/>
</dbReference>
<dbReference type="PROSITE" id="PS00518">
    <property type="entry name" value="ZF_RING_1"/>
    <property type="match status" value="1"/>
</dbReference>
<keyword evidence="9 12" id="KW-0863">Zinc-finger</keyword>
<dbReference type="InterPro" id="IPR017907">
    <property type="entry name" value="Znf_RING_CS"/>
</dbReference>
<evidence type="ECO:0000256" key="4">
    <source>
        <dbReference type="ARBA" id="ARBA00005884"/>
    </source>
</evidence>
<dbReference type="Gene3D" id="1.20.120.1750">
    <property type="match status" value="1"/>
</dbReference>
<evidence type="ECO:0000256" key="5">
    <source>
        <dbReference type="ARBA" id="ARBA00012251"/>
    </source>
</evidence>
<dbReference type="InterPro" id="IPR002867">
    <property type="entry name" value="IBR_dom"/>
</dbReference>
<feature type="compositionally biased region" description="Acidic residues" evidence="13">
    <location>
        <begin position="549"/>
        <end position="574"/>
    </location>
</feature>
<feature type="domain" description="RING-type" evidence="15">
    <location>
        <begin position="321"/>
        <end position="542"/>
    </location>
</feature>
<dbReference type="InterPro" id="IPR002156">
    <property type="entry name" value="RNaseH_domain"/>
</dbReference>
<sequence>MSFPRYGDDSDDDWRELASEQHREITAAKELDSDLDFAFQLQLQEAINASLSLQPSSSSSVSTPQNDTKLPPPDDGVSVSITDFQSEELLKIEQEIKDRKLSEVEFKRIRDDLHRRIHDKKVAEEIHRMPDDDWDEYGDNFEKPFGGEGSSSGNSNRNGEVFRVYFKGLIEKEVEVKGHNSDKLRVHSGVFYGIGVAICDSRGELLFELAKPIYGNGLTRKVVEFKALLEGLNTALELDLKRVNFCCHYYPLYQYVTHRWTPKQQRIIPFINQVAQLQGKFASCRPILVTGNDVRFAFKLAREAIVAQVNKPSGSSGAGSSYETCVICLEDKLTSQMFTVDGCMHSYCYSCMKQHVEVKMLSGVIPKCPHESCASELKVESCSKFLTPKLLERLKLRFHEASIPVTERVYCPYPKCSALMSKAEALAYTKTKSHYPAGVRSGGATLCIKCKYMFCISCKVPWHNNMTCYEYERRNPYPPAGDMNLKNLAAVNLWRQCVKCNHMIELATGCYHMTCRCGYQFCYTCGAEWKDKKATCSCPLWDEDHIIDDSEDDEDVDDDEEEDETDSDGDYFGY</sequence>
<evidence type="ECO:0000313" key="16">
    <source>
        <dbReference type="EMBL" id="CAI9105191.1"/>
    </source>
</evidence>
<evidence type="ECO:0000256" key="3">
    <source>
        <dbReference type="ARBA" id="ARBA00003976"/>
    </source>
</evidence>
<dbReference type="GO" id="GO:0008270">
    <property type="term" value="F:zinc ion binding"/>
    <property type="evidence" value="ECO:0007669"/>
    <property type="project" value="UniProtKB-KW"/>
</dbReference>
<dbReference type="InterPro" id="IPR018957">
    <property type="entry name" value="Znf_C3HC4_RING-type"/>
</dbReference>
<evidence type="ECO:0000256" key="2">
    <source>
        <dbReference type="ARBA" id="ARBA00001947"/>
    </source>
</evidence>
<keyword evidence="6" id="KW-0808">Transferase</keyword>
<reference evidence="16" key="1">
    <citation type="submission" date="2023-03" db="EMBL/GenBank/DDBJ databases">
        <authorList>
            <person name="Julca I."/>
        </authorList>
    </citation>
    <scope>NUCLEOTIDE SEQUENCE</scope>
</reference>
<dbReference type="SUPFAM" id="SSF57850">
    <property type="entry name" value="RING/U-box"/>
    <property type="match status" value="2"/>
</dbReference>
<keyword evidence="10" id="KW-0833">Ubl conjugation pathway</keyword>
<feature type="region of interest" description="Disordered" evidence="13">
    <location>
        <begin position="53"/>
        <end position="78"/>
    </location>
</feature>
<dbReference type="CDD" id="cd22584">
    <property type="entry name" value="Rcat_RBR_unk"/>
    <property type="match status" value="1"/>
</dbReference>